<reference evidence="7" key="2">
    <citation type="journal article" date="2022" name="Hortic Res">
        <title>The genome of Dioscorea zingiberensis sheds light on the biosynthesis, origin and evolution of the medicinally important diosgenin saponins.</title>
        <authorList>
            <person name="Li Y."/>
            <person name="Tan C."/>
            <person name="Li Z."/>
            <person name="Guo J."/>
            <person name="Li S."/>
            <person name="Chen X."/>
            <person name="Wang C."/>
            <person name="Dai X."/>
            <person name="Yang H."/>
            <person name="Song W."/>
            <person name="Hou L."/>
            <person name="Xu J."/>
            <person name="Tong Z."/>
            <person name="Xu A."/>
            <person name="Yuan X."/>
            <person name="Wang W."/>
            <person name="Yang Q."/>
            <person name="Chen L."/>
            <person name="Sun Z."/>
            <person name="Wang K."/>
            <person name="Pan B."/>
            <person name="Chen J."/>
            <person name="Bao Y."/>
            <person name="Liu F."/>
            <person name="Qi X."/>
            <person name="Gang D.R."/>
            <person name="Wen J."/>
            <person name="Li J."/>
        </authorList>
    </citation>
    <scope>NUCLEOTIDE SEQUENCE</scope>
    <source>
        <strain evidence="7">Dzin_1.0</strain>
    </source>
</reference>
<feature type="domain" description="Glycosyl transferase 64" evidence="6">
    <location>
        <begin position="449"/>
        <end position="667"/>
    </location>
</feature>
<evidence type="ECO:0000313" key="7">
    <source>
        <dbReference type="EMBL" id="KAJ0985189.1"/>
    </source>
</evidence>
<dbReference type="PANTHER" id="PTHR48409:SF1">
    <property type="entry name" value="GLYCOSYLTRANSFERASE FAMILY PROTEIN 64 C3"/>
    <property type="match status" value="1"/>
</dbReference>
<dbReference type="Pfam" id="PF09258">
    <property type="entry name" value="Glyco_transf_64"/>
    <property type="match status" value="1"/>
</dbReference>
<organism evidence="7 8">
    <name type="scientific">Dioscorea zingiberensis</name>
    <dbReference type="NCBI Taxonomy" id="325984"/>
    <lineage>
        <taxon>Eukaryota</taxon>
        <taxon>Viridiplantae</taxon>
        <taxon>Streptophyta</taxon>
        <taxon>Embryophyta</taxon>
        <taxon>Tracheophyta</taxon>
        <taxon>Spermatophyta</taxon>
        <taxon>Magnoliopsida</taxon>
        <taxon>Liliopsida</taxon>
        <taxon>Dioscoreales</taxon>
        <taxon>Dioscoreaceae</taxon>
        <taxon>Dioscorea</taxon>
    </lineage>
</organism>
<keyword evidence="2" id="KW-0808">Transferase</keyword>
<protein>
    <recommendedName>
        <fullName evidence="9">DUF295 domain-containing protein</fullName>
    </recommendedName>
</protein>
<dbReference type="GO" id="GO:0016757">
    <property type="term" value="F:glycosyltransferase activity"/>
    <property type="evidence" value="ECO:0007669"/>
    <property type="project" value="InterPro"/>
</dbReference>
<dbReference type="GO" id="GO:0016020">
    <property type="term" value="C:membrane"/>
    <property type="evidence" value="ECO:0007669"/>
    <property type="project" value="InterPro"/>
</dbReference>
<keyword evidence="3" id="KW-1015">Disulfide bond</keyword>
<comment type="caution">
    <text evidence="7">The sequence shown here is derived from an EMBL/GenBank/DDBJ whole genome shotgun (WGS) entry which is preliminary data.</text>
</comment>
<feature type="domain" description="KIB1-4 beta-propeller" evidence="5">
    <location>
        <begin position="80"/>
        <end position="312"/>
    </location>
</feature>
<dbReference type="InterPro" id="IPR053318">
    <property type="entry name" value="GT64"/>
</dbReference>
<dbReference type="EMBL" id="JAGGNH010000001">
    <property type="protein sequence ID" value="KAJ0985189.1"/>
    <property type="molecule type" value="Genomic_DNA"/>
</dbReference>
<dbReference type="Pfam" id="PF03478">
    <property type="entry name" value="Beta-prop_KIB1-4"/>
    <property type="match status" value="1"/>
</dbReference>
<feature type="compositionally biased region" description="Pro residues" evidence="4">
    <location>
        <begin position="417"/>
        <end position="426"/>
    </location>
</feature>
<evidence type="ECO:0000256" key="3">
    <source>
        <dbReference type="ARBA" id="ARBA00023157"/>
    </source>
</evidence>
<dbReference type="InterPro" id="IPR015338">
    <property type="entry name" value="GT64_dom"/>
</dbReference>
<feature type="region of interest" description="Disordered" evidence="4">
    <location>
        <begin position="395"/>
        <end position="429"/>
    </location>
</feature>
<evidence type="ECO:0000256" key="4">
    <source>
        <dbReference type="SAM" id="MobiDB-lite"/>
    </source>
</evidence>
<reference evidence="7" key="1">
    <citation type="submission" date="2021-03" db="EMBL/GenBank/DDBJ databases">
        <authorList>
            <person name="Li Z."/>
            <person name="Yang C."/>
        </authorList>
    </citation>
    <scope>NUCLEOTIDE SEQUENCE</scope>
    <source>
        <strain evidence="7">Dzin_1.0</strain>
        <tissue evidence="7">Leaf</tissue>
    </source>
</reference>
<evidence type="ECO:0000313" key="8">
    <source>
        <dbReference type="Proteomes" id="UP001085076"/>
    </source>
</evidence>
<dbReference type="PANTHER" id="PTHR48409">
    <property type="entry name" value="GLYCOSYLTRANSFERASE FAMILY PROTEIN 64 C3"/>
    <property type="match status" value="1"/>
</dbReference>
<proteinExistence type="inferred from homology"/>
<dbReference type="AlphaFoldDB" id="A0A9D5HQG8"/>
<dbReference type="InterPro" id="IPR005174">
    <property type="entry name" value="KIB1-4_b-propeller"/>
</dbReference>
<accession>A0A9D5HQG8</accession>
<dbReference type="OrthoDB" id="5954868at2759"/>
<name>A0A9D5HQG8_9LILI</name>
<evidence type="ECO:0000259" key="5">
    <source>
        <dbReference type="Pfam" id="PF03478"/>
    </source>
</evidence>
<dbReference type="InterPro" id="IPR029044">
    <property type="entry name" value="Nucleotide-diphossugar_trans"/>
</dbReference>
<dbReference type="SUPFAM" id="SSF53448">
    <property type="entry name" value="Nucleotide-diphospho-sugar transferases"/>
    <property type="match status" value="1"/>
</dbReference>
<dbReference type="Proteomes" id="UP001085076">
    <property type="component" value="Miscellaneous, Linkage group lg01"/>
</dbReference>
<comment type="similarity">
    <text evidence="1">Belongs to the glycosyltransferase 64 family.</text>
</comment>
<keyword evidence="8" id="KW-1185">Reference proteome</keyword>
<evidence type="ECO:0008006" key="9">
    <source>
        <dbReference type="Google" id="ProtNLM"/>
    </source>
</evidence>
<evidence type="ECO:0000259" key="6">
    <source>
        <dbReference type="Pfam" id="PF09258"/>
    </source>
</evidence>
<evidence type="ECO:0000256" key="1">
    <source>
        <dbReference type="ARBA" id="ARBA00008700"/>
    </source>
</evidence>
<sequence>MAEWLELPRDLLGLIAQKILLVTDFQSFAAVCHDWRSVAMENWHRRHLQIPLLMHSFAAPTNTCNFISIPGDNPRFLENFPPLKVQVHYFCSSSQECLVTMDKNLDIYLVSPMTGAHIKLPRHQTHVDSGIDYNYYLSKAKLSGSPTSSDCVIVAVFRERTLSSLRLGEESWTYIPGARYHPDVIDIIYHNDNVYAVRNISSSTVVTKFGVDKSKWVISSNSDRVVKPYLVHSVHGDLFCVIRYYHPLMSAAPAHHPNMFEVFCLNEISQKWIRVDDFLDQAVFLDSKQAVCIPASDSIQGNSIYFLDPSDHHLDWIHVCKVFNIQKKEVEVLNKFHSSFRSPPIIITIPSWSCNPPPHLRYNDPEIRLHHRPPPPSLRRRCRCGRWIGPLGHWFPPESKNTQARSPHRPNQRLLKAPPPPPPLPRRPLLVPALRCRRTRPRGNPDTPSETLTAALSIGDGVPISLIRQPDRSLNARFLPRTTIRTRSVVVYDDEVNPDPHDLALAFSQWLGRDRALVGFFDRSHALDLEAKTWIYTLHHDRYSIMLTKLMILKTEYLYRYSCWNSLREARGLVEGEGNCEDILMNFVAAMEKGGGEGPVLVEGRVRDWSDPRNNRTSSLISGSDEEEIRRVGLSSPLDHRKRRGWCIRELHRILGVMPLRYSYGKVVEGVGEHGLCNKGGNLVYCDNQWY</sequence>
<dbReference type="Gene3D" id="3.90.550.10">
    <property type="entry name" value="Spore Coat Polysaccharide Biosynthesis Protein SpsA, Chain A"/>
    <property type="match status" value="1"/>
</dbReference>
<gene>
    <name evidence="7" type="ORF">J5N97_003545</name>
</gene>
<evidence type="ECO:0000256" key="2">
    <source>
        <dbReference type="ARBA" id="ARBA00022679"/>
    </source>
</evidence>